<reference evidence="2" key="1">
    <citation type="submission" date="2018-11" db="EMBL/GenBank/DDBJ databases">
        <authorList>
            <consortium name="Pathogen Informatics"/>
        </authorList>
    </citation>
    <scope>NUCLEOTIDE SEQUENCE</scope>
</reference>
<gene>
    <name evidence="2" type="ORF">PXEA_LOCUS4327</name>
</gene>
<dbReference type="AlphaFoldDB" id="A0A448WG10"/>
<comment type="caution">
    <text evidence="2">The sequence shown here is derived from an EMBL/GenBank/DDBJ whole genome shotgun (WGS) entry which is preliminary data.</text>
</comment>
<dbReference type="EMBL" id="CAAALY010010213">
    <property type="protein sequence ID" value="VEL10887.1"/>
    <property type="molecule type" value="Genomic_DNA"/>
</dbReference>
<proteinExistence type="predicted"/>
<accession>A0A448WG10</accession>
<evidence type="ECO:0000313" key="3">
    <source>
        <dbReference type="Proteomes" id="UP000784294"/>
    </source>
</evidence>
<organism evidence="2 3">
    <name type="scientific">Protopolystoma xenopodis</name>
    <dbReference type="NCBI Taxonomy" id="117903"/>
    <lineage>
        <taxon>Eukaryota</taxon>
        <taxon>Metazoa</taxon>
        <taxon>Spiralia</taxon>
        <taxon>Lophotrochozoa</taxon>
        <taxon>Platyhelminthes</taxon>
        <taxon>Monogenea</taxon>
        <taxon>Polyopisthocotylea</taxon>
        <taxon>Polystomatidea</taxon>
        <taxon>Polystomatidae</taxon>
        <taxon>Protopolystoma</taxon>
    </lineage>
</organism>
<sequence>MREPGLGCLRHLAFWPHLDSSNKSYLVIWGSSDAQDVIHDPSRLTLTHLGLLLAIPLVTPPTTSSTCNLSGSTLQSSSIANPAIGSFGTGSSTTMTARGTQLSCLESYFSASLLFHAGLVATRILAHNGFVKPLEQTPSGSTVDTLNSPPQPDVYQAACISGDLVCTWLHSGLTTRLFLHPFNPQSIPSSDSTSSREVISPKMSLPSTSKSSSGSERRIRLPRWS</sequence>
<dbReference type="Proteomes" id="UP000784294">
    <property type="component" value="Unassembled WGS sequence"/>
</dbReference>
<protein>
    <submittedName>
        <fullName evidence="2">Uncharacterized protein</fullName>
    </submittedName>
</protein>
<evidence type="ECO:0000313" key="2">
    <source>
        <dbReference type="EMBL" id="VEL10887.1"/>
    </source>
</evidence>
<keyword evidence="3" id="KW-1185">Reference proteome</keyword>
<feature type="non-terminal residue" evidence="2">
    <location>
        <position position="1"/>
    </location>
</feature>
<evidence type="ECO:0000256" key="1">
    <source>
        <dbReference type="SAM" id="MobiDB-lite"/>
    </source>
</evidence>
<feature type="region of interest" description="Disordered" evidence="1">
    <location>
        <begin position="186"/>
        <end position="225"/>
    </location>
</feature>
<feature type="compositionally biased region" description="Low complexity" evidence="1">
    <location>
        <begin position="186"/>
        <end position="214"/>
    </location>
</feature>
<name>A0A448WG10_9PLAT</name>